<keyword evidence="1" id="KW-0812">Transmembrane</keyword>
<dbReference type="AlphaFoldDB" id="A0A382KNV3"/>
<dbReference type="Pfam" id="PF19588">
    <property type="entry name" value="SxtJ"/>
    <property type="match status" value="1"/>
</dbReference>
<organism evidence="2">
    <name type="scientific">marine metagenome</name>
    <dbReference type="NCBI Taxonomy" id="408172"/>
    <lineage>
        <taxon>unclassified sequences</taxon>
        <taxon>metagenomes</taxon>
        <taxon>ecological metagenomes</taxon>
    </lineage>
</organism>
<feature type="non-terminal residue" evidence="2">
    <location>
        <position position="1"/>
    </location>
</feature>
<sequence>VLEEIRNIRSKKGDLRNFGITIGIILITIAVLLLWKEKQSYKTFIAVGTLLCLSGFILPIILKPFFIAWMTFAIILGWFMTRLILALVFYGIMTPIGVLSRILGKNFLKLNFDKTNNTYWNNRKIHSLEKTHYEKQF</sequence>
<evidence type="ECO:0008006" key="3">
    <source>
        <dbReference type="Google" id="ProtNLM"/>
    </source>
</evidence>
<feature type="transmembrane region" description="Helical" evidence="1">
    <location>
        <begin position="68"/>
        <end position="92"/>
    </location>
</feature>
<reference evidence="2" key="1">
    <citation type="submission" date="2018-05" db="EMBL/GenBank/DDBJ databases">
        <authorList>
            <person name="Lanie J.A."/>
            <person name="Ng W.-L."/>
            <person name="Kazmierczak K.M."/>
            <person name="Andrzejewski T.M."/>
            <person name="Davidsen T.M."/>
            <person name="Wayne K.J."/>
            <person name="Tettelin H."/>
            <person name="Glass J.I."/>
            <person name="Rusch D."/>
            <person name="Podicherti R."/>
            <person name="Tsui H.-C.T."/>
            <person name="Winkler M.E."/>
        </authorList>
    </citation>
    <scope>NUCLEOTIDE SEQUENCE</scope>
</reference>
<name>A0A382KNV3_9ZZZZ</name>
<protein>
    <recommendedName>
        <fullName evidence="3">SxtJ</fullName>
    </recommendedName>
</protein>
<dbReference type="InterPro" id="IPR045781">
    <property type="entry name" value="SxtJ"/>
</dbReference>
<proteinExistence type="predicted"/>
<keyword evidence="1" id="KW-0472">Membrane</keyword>
<keyword evidence="1" id="KW-1133">Transmembrane helix</keyword>
<accession>A0A382KNV3</accession>
<feature type="transmembrane region" description="Helical" evidence="1">
    <location>
        <begin position="44"/>
        <end position="62"/>
    </location>
</feature>
<evidence type="ECO:0000256" key="1">
    <source>
        <dbReference type="SAM" id="Phobius"/>
    </source>
</evidence>
<dbReference type="EMBL" id="UINC01081771">
    <property type="protein sequence ID" value="SVC25939.1"/>
    <property type="molecule type" value="Genomic_DNA"/>
</dbReference>
<feature type="transmembrane region" description="Helical" evidence="1">
    <location>
        <begin position="18"/>
        <end position="35"/>
    </location>
</feature>
<gene>
    <name evidence="2" type="ORF">METZ01_LOCUS278793</name>
</gene>
<evidence type="ECO:0000313" key="2">
    <source>
        <dbReference type="EMBL" id="SVC25939.1"/>
    </source>
</evidence>